<evidence type="ECO:0000313" key="10">
    <source>
        <dbReference type="Proteomes" id="UP000029736"/>
    </source>
</evidence>
<proteinExistence type="inferred from homology"/>
<dbReference type="GO" id="GO:0005886">
    <property type="term" value="C:plasma membrane"/>
    <property type="evidence" value="ECO:0007669"/>
    <property type="project" value="UniProtKB-SubCell"/>
</dbReference>
<feature type="transmembrane region" description="Helical" evidence="8">
    <location>
        <begin position="102"/>
        <end position="120"/>
    </location>
</feature>
<feature type="transmembrane region" description="Helical" evidence="8">
    <location>
        <begin position="238"/>
        <end position="257"/>
    </location>
</feature>
<comment type="caution">
    <text evidence="9">The sequence shown here is derived from an EMBL/GenBank/DDBJ whole genome shotgun (WGS) entry which is preliminary data.</text>
</comment>
<keyword evidence="7 8" id="KW-0472">Membrane</keyword>
<feature type="transmembrane region" description="Helical" evidence="8">
    <location>
        <begin position="79"/>
        <end position="96"/>
    </location>
</feature>
<keyword evidence="5 8" id="KW-0812">Transmembrane</keyword>
<comment type="subcellular location">
    <subcellularLocation>
        <location evidence="1 8">Cell membrane</location>
        <topology evidence="1 8">Multi-pass membrane protein</topology>
    </subcellularLocation>
</comment>
<evidence type="ECO:0000256" key="5">
    <source>
        <dbReference type="ARBA" id="ARBA00022692"/>
    </source>
</evidence>
<keyword evidence="4 8" id="KW-1003">Cell membrane</keyword>
<evidence type="ECO:0000256" key="3">
    <source>
        <dbReference type="ARBA" id="ARBA00022448"/>
    </source>
</evidence>
<dbReference type="Pfam" id="PF01925">
    <property type="entry name" value="TauE"/>
    <property type="match status" value="1"/>
</dbReference>
<dbReference type="PANTHER" id="PTHR30269:SF0">
    <property type="entry name" value="MEMBRANE TRANSPORTER PROTEIN YFCA-RELATED"/>
    <property type="match status" value="1"/>
</dbReference>
<dbReference type="Proteomes" id="UP000029736">
    <property type="component" value="Unassembled WGS sequence"/>
</dbReference>
<dbReference type="OrthoDB" id="554695at2"/>
<protein>
    <recommendedName>
        <fullName evidence="8">Probable membrane transporter protein</fullName>
    </recommendedName>
</protein>
<dbReference type="InterPro" id="IPR002781">
    <property type="entry name" value="TM_pro_TauE-like"/>
</dbReference>
<evidence type="ECO:0000256" key="1">
    <source>
        <dbReference type="ARBA" id="ARBA00004651"/>
    </source>
</evidence>
<feature type="transmembrane region" description="Helical" evidence="8">
    <location>
        <begin position="208"/>
        <end position="226"/>
    </location>
</feature>
<keyword evidence="6 8" id="KW-1133">Transmembrane helix</keyword>
<accession>A0A098SDT3</accession>
<evidence type="ECO:0000256" key="4">
    <source>
        <dbReference type="ARBA" id="ARBA00022475"/>
    </source>
</evidence>
<evidence type="ECO:0000256" key="8">
    <source>
        <dbReference type="RuleBase" id="RU363041"/>
    </source>
</evidence>
<evidence type="ECO:0000313" key="9">
    <source>
        <dbReference type="EMBL" id="KGE89177.1"/>
    </source>
</evidence>
<feature type="transmembrane region" description="Helical" evidence="8">
    <location>
        <begin position="178"/>
        <end position="196"/>
    </location>
</feature>
<dbReference type="AlphaFoldDB" id="A0A098SDT3"/>
<dbReference type="InterPro" id="IPR052017">
    <property type="entry name" value="TSUP"/>
</dbReference>
<dbReference type="RefSeq" id="WP_044217074.1">
    <property type="nucleotide sequence ID" value="NZ_CAKZLC010000248.1"/>
</dbReference>
<dbReference type="PANTHER" id="PTHR30269">
    <property type="entry name" value="TRANSMEMBRANE PROTEIN YFCA"/>
    <property type="match status" value="1"/>
</dbReference>
<comment type="similarity">
    <text evidence="2 8">Belongs to the 4-toluene sulfonate uptake permease (TSUP) (TC 2.A.102) family.</text>
</comment>
<gene>
    <name evidence="9" type="ORF">IX84_05305</name>
</gene>
<dbReference type="EMBL" id="JPOS01000012">
    <property type="protein sequence ID" value="KGE89177.1"/>
    <property type="molecule type" value="Genomic_DNA"/>
</dbReference>
<feature type="transmembrane region" description="Helical" evidence="8">
    <location>
        <begin position="141"/>
        <end position="172"/>
    </location>
</feature>
<sequence>MDISWQHLLIVFFGSALAGSINTLAGNGSAITLTILTELLGLPGNLANGTNRVGIFTQSAAGSYAFFRGGKLDLLRSRWPILFTIIGAIGGVAVAVNVSNEAFRSVFRFLMILMLIVILVKPKRWLRESDLSKQTNPWIAVPLYLALGFYGGFIQMGMGVFFLAVMVLYARYSLVDANAVKVFVVGAYTFLVILIFQWQGLIDWKVGLLMAVGQTIGGFFTAHYAATYPQANVWAHRLLVAVVLLAIVKLFDLHLLLF</sequence>
<name>A0A098SDT3_9BACT</name>
<evidence type="ECO:0000256" key="2">
    <source>
        <dbReference type="ARBA" id="ARBA00009142"/>
    </source>
</evidence>
<keyword evidence="3" id="KW-0813">Transport</keyword>
<keyword evidence="10" id="KW-1185">Reference proteome</keyword>
<organism evidence="9 10">
    <name type="scientific">Phaeodactylibacter xiamenensis</name>
    <dbReference type="NCBI Taxonomy" id="1524460"/>
    <lineage>
        <taxon>Bacteria</taxon>
        <taxon>Pseudomonadati</taxon>
        <taxon>Bacteroidota</taxon>
        <taxon>Saprospiria</taxon>
        <taxon>Saprospirales</taxon>
        <taxon>Haliscomenobacteraceae</taxon>
        <taxon>Phaeodactylibacter</taxon>
    </lineage>
</organism>
<evidence type="ECO:0000256" key="6">
    <source>
        <dbReference type="ARBA" id="ARBA00022989"/>
    </source>
</evidence>
<reference evidence="9 10" key="1">
    <citation type="journal article" date="2014" name="Int. J. Syst. Evol. Microbiol.">
        <title>Phaeodactylibacter xiamenensis gen. nov., sp. nov., a member of the family Saprospiraceae isolated from the marine alga Phaeodactylum tricornutum.</title>
        <authorList>
            <person name="Chen Z.Jr."/>
            <person name="Lei X."/>
            <person name="Lai Q."/>
            <person name="Li Y."/>
            <person name="Zhang B."/>
            <person name="Zhang J."/>
            <person name="Zhang H."/>
            <person name="Yang L."/>
            <person name="Zheng W."/>
            <person name="Tian Y."/>
            <person name="Yu Z."/>
            <person name="Xu H.Jr."/>
            <person name="Zheng T."/>
        </authorList>
    </citation>
    <scope>NUCLEOTIDE SEQUENCE [LARGE SCALE GENOMIC DNA]</scope>
    <source>
        <strain evidence="9 10">KD52</strain>
    </source>
</reference>
<evidence type="ECO:0000256" key="7">
    <source>
        <dbReference type="ARBA" id="ARBA00023136"/>
    </source>
</evidence>